<feature type="transmembrane region" description="Helical" evidence="1">
    <location>
        <begin position="54"/>
        <end position="73"/>
    </location>
</feature>
<accession>A0A6P0U948</accession>
<reference evidence="2 3" key="1">
    <citation type="submission" date="2020-01" db="EMBL/GenBank/DDBJ databases">
        <title>Muriicola jejuensis KCTC 22299.</title>
        <authorList>
            <person name="Wang G."/>
        </authorList>
    </citation>
    <scope>NUCLEOTIDE SEQUENCE [LARGE SCALE GENOMIC DNA]</scope>
    <source>
        <strain evidence="2 3">KCTC 22299</strain>
    </source>
</reference>
<dbReference type="InterPro" id="IPR016024">
    <property type="entry name" value="ARM-type_fold"/>
</dbReference>
<feature type="transmembrane region" description="Helical" evidence="1">
    <location>
        <begin position="180"/>
        <end position="202"/>
    </location>
</feature>
<feature type="transmembrane region" description="Helical" evidence="1">
    <location>
        <begin position="295"/>
        <end position="319"/>
    </location>
</feature>
<dbReference type="AlphaFoldDB" id="A0A6P0U948"/>
<feature type="transmembrane region" description="Helical" evidence="1">
    <location>
        <begin position="148"/>
        <end position="174"/>
    </location>
</feature>
<sequence length="940" mass="107194">MKLQEVLKRTFNIQEGEFRIAFLMQLYVFLIITSLLIIKPTVNSLFLSELGVESLPIAFLWVALIAYLSSYLYSRALNRFSLLKVVKTTLSITILILTLLVILLKFNLLNAWMLFFFYVWVAIHAVLSASQFWVLANLVFNPREAKRLFGFIGSGAILGGIFGGYLTSILAPLIGNNNVFILAIVILFLCIPLLGTIWRLRVEKLNLFKVKKRTGLDSDRPLRLIRNSKHLTYLASILGISVIVAKLVDYQFSDFAAAAIPDPDELTSFFAFWFSTFNLLSLGIQLFVTHRVVGVWGVGFSMLILPMGILVGSVLFFFFPELALIVFVKAVDGSFKQSVNKSAMELLALPLPFDLKNKTKTYIDVVVDSLATGVAGFILVFFVRGLSAPSVYITGIVILLLILWVYFVFKVREEYFQTFRDNLAMVLESKTPIKKLNLKRNSVVDGMKKVFENGSESQILFMLSKLREINDPRFFPEVQKLLSHPSLKVRTAAIQSLYFLNVHTMVTEIPQLLASQDEDLITATLEYVLLHSNTDKSKVFDKFLDHEDPRIARAALFCLARESRDNISLRSHYRLKERIEALLSKTEEPQCSIEVISSALKIAGVANIPEFYPHLSRALKNEDPEIQKEAIEATGLSLYPPFIKELLPFLTDKTQRPLVIEAYLAYGQYLAPYLIGVIQNREAPLTQCRLIPLVLKRMPSQQTVSSLMLLLDDQDVTIRQEAIRALSDLKRDYPQYRFDHLKVVRNILEECRMYHQSLSALHTQIIISYRNRTKSRQVVTDDERNARSSLLELLERRLDAGLERIFKLLGLRFGTQDIDIAYEGILSEKQDAQARAIEYLDNLLYGDLRRKLMPIIENTILDVSSEEVQQTLLSKVPTEYECFQTLLQAHDHKIKLAVLYLIGEQKNPKYQPLVEMMLGNEDERIRDFAGQILGKLKAVQ</sequence>
<dbReference type="EMBL" id="JAABOP010000001">
    <property type="protein sequence ID" value="NER09092.1"/>
    <property type="molecule type" value="Genomic_DNA"/>
</dbReference>
<dbReference type="InterPro" id="IPR036259">
    <property type="entry name" value="MFS_trans_sf"/>
</dbReference>
<feature type="transmembrane region" description="Helical" evidence="1">
    <location>
        <begin position="390"/>
        <end position="409"/>
    </location>
</feature>
<proteinExistence type="predicted"/>
<dbReference type="CDD" id="cd06174">
    <property type="entry name" value="MFS"/>
    <property type="match status" value="1"/>
</dbReference>
<dbReference type="SUPFAM" id="SSF103473">
    <property type="entry name" value="MFS general substrate transporter"/>
    <property type="match status" value="1"/>
</dbReference>
<gene>
    <name evidence="2" type="ORF">GWK09_01055</name>
</gene>
<keyword evidence="1" id="KW-0472">Membrane</keyword>
<feature type="transmembrane region" description="Helical" evidence="1">
    <location>
        <begin position="20"/>
        <end position="42"/>
    </location>
</feature>
<feature type="transmembrane region" description="Helical" evidence="1">
    <location>
        <begin position="230"/>
        <end position="248"/>
    </location>
</feature>
<name>A0A6P0U948_9FLAO</name>
<evidence type="ECO:0000256" key="1">
    <source>
        <dbReference type="SAM" id="Phobius"/>
    </source>
</evidence>
<dbReference type="PANTHER" id="PTHR43596:SF1">
    <property type="entry name" value="ADP,ATP CARRIER PROTEIN"/>
    <property type="match status" value="1"/>
</dbReference>
<evidence type="ECO:0000313" key="2">
    <source>
        <dbReference type="EMBL" id="NER09092.1"/>
    </source>
</evidence>
<dbReference type="PANTHER" id="PTHR43596">
    <property type="entry name" value="ADP,ATP CARRIER PROTEIN"/>
    <property type="match status" value="1"/>
</dbReference>
<feature type="transmembrane region" description="Helical" evidence="1">
    <location>
        <begin position="362"/>
        <end position="383"/>
    </location>
</feature>
<evidence type="ECO:0000313" key="3">
    <source>
        <dbReference type="Proteomes" id="UP000468443"/>
    </source>
</evidence>
<organism evidence="2 3">
    <name type="scientific">Muriicola jejuensis</name>
    <dbReference type="NCBI Taxonomy" id="504488"/>
    <lineage>
        <taxon>Bacteria</taxon>
        <taxon>Pseudomonadati</taxon>
        <taxon>Bacteroidota</taxon>
        <taxon>Flavobacteriia</taxon>
        <taxon>Flavobacteriales</taxon>
        <taxon>Flavobacteriaceae</taxon>
        <taxon>Muriicola</taxon>
    </lineage>
</organism>
<dbReference type="Gene3D" id="1.25.10.10">
    <property type="entry name" value="Leucine-rich Repeat Variant"/>
    <property type="match status" value="3"/>
</dbReference>
<dbReference type="Proteomes" id="UP000468443">
    <property type="component" value="Unassembled WGS sequence"/>
</dbReference>
<comment type="caution">
    <text evidence="2">The sequence shown here is derived from an EMBL/GenBank/DDBJ whole genome shotgun (WGS) entry which is preliminary data.</text>
</comment>
<dbReference type="InterPro" id="IPR011989">
    <property type="entry name" value="ARM-like"/>
</dbReference>
<dbReference type="SUPFAM" id="SSF48371">
    <property type="entry name" value="ARM repeat"/>
    <property type="match status" value="1"/>
</dbReference>
<feature type="transmembrane region" description="Helical" evidence="1">
    <location>
        <begin position="112"/>
        <end position="136"/>
    </location>
</feature>
<protein>
    <submittedName>
        <fullName evidence="2">Uncharacterized protein</fullName>
    </submittedName>
</protein>
<feature type="transmembrane region" description="Helical" evidence="1">
    <location>
        <begin position="268"/>
        <end position="288"/>
    </location>
</feature>
<keyword evidence="1" id="KW-0812">Transmembrane</keyword>
<dbReference type="RefSeq" id="WP_163691172.1">
    <property type="nucleotide sequence ID" value="NZ_FXTW01000001.1"/>
</dbReference>
<keyword evidence="1" id="KW-1133">Transmembrane helix</keyword>
<keyword evidence="3" id="KW-1185">Reference proteome</keyword>
<feature type="transmembrane region" description="Helical" evidence="1">
    <location>
        <begin position="85"/>
        <end position="106"/>
    </location>
</feature>